<feature type="domain" description="TcaA protein NTF2-like" evidence="3">
    <location>
        <begin position="121"/>
        <end position="229"/>
    </location>
</feature>
<comment type="caution">
    <text evidence="4">The sequence shown here is derived from an EMBL/GenBank/DDBJ whole genome shotgun (WGS) entry which is preliminary data.</text>
</comment>
<organism evidence="4 5">
    <name type="scientific">Macrococcus bovicus</name>
    <dbReference type="NCBI Taxonomy" id="69968"/>
    <lineage>
        <taxon>Bacteria</taxon>
        <taxon>Bacillati</taxon>
        <taxon>Bacillota</taxon>
        <taxon>Bacilli</taxon>
        <taxon>Bacillales</taxon>
        <taxon>Staphylococcaceae</taxon>
        <taxon>Macrococcus</taxon>
    </lineage>
</organism>
<reference evidence="4 5" key="1">
    <citation type="submission" date="2019-01" db="EMBL/GenBank/DDBJ databases">
        <title>Draft genome sequences of the type strains of six Macrococcus species.</title>
        <authorList>
            <person name="Mazhar S."/>
            <person name="Altermann E."/>
            <person name="Hill C."/>
            <person name="Mcauliffe O."/>
        </authorList>
    </citation>
    <scope>NUCLEOTIDE SEQUENCE [LARGE SCALE GENOMIC DNA]</scope>
    <source>
        <strain evidence="4 5">ATCC 51825</strain>
    </source>
</reference>
<keyword evidence="2" id="KW-0732">Signal</keyword>
<name>A0A4R6BZQ7_9STAP</name>
<dbReference type="PROSITE" id="PS51257">
    <property type="entry name" value="PROKAR_LIPOPROTEIN"/>
    <property type="match status" value="1"/>
</dbReference>
<feature type="chain" id="PRO_5038446758" description="TcaA protein NTF2-like domain-containing protein" evidence="2">
    <location>
        <begin position="21"/>
        <end position="309"/>
    </location>
</feature>
<proteinExistence type="predicted"/>
<dbReference type="EMBL" id="SCWF01000008">
    <property type="protein sequence ID" value="TDM13669.1"/>
    <property type="molecule type" value="Genomic_DNA"/>
</dbReference>
<dbReference type="RefSeq" id="WP_133451995.1">
    <property type="nucleotide sequence ID" value="NZ_SCWF01000008.1"/>
</dbReference>
<dbReference type="AlphaFoldDB" id="A0A4R6BZQ7"/>
<dbReference type="OrthoDB" id="2418087at2"/>
<gene>
    <name evidence="4" type="ORF">ERX55_07695</name>
</gene>
<feature type="region of interest" description="Disordered" evidence="1">
    <location>
        <begin position="21"/>
        <end position="111"/>
    </location>
</feature>
<evidence type="ECO:0000313" key="4">
    <source>
        <dbReference type="EMBL" id="TDM13669.1"/>
    </source>
</evidence>
<sequence length="309" mass="34464">MKKLLSASLMALLLAGCAANDDTKQATEKTTDHVTTEQAGTEKESTDQMTTEQPATEQPETDQPKTDAPQTESPATEKAKAETEDPQTDTPSTENAEKHNDSSGENVPVTQELARTVNYSALAKRQVTNYMNQMPSAFNSRDLSALNTYIKQDSEAARYLRNKLPAGYFDNYQIARFTIDQVKNEGLKQHVVTTRVMTSNATGGQWKKVVTVYDLVYNPATKSMQIYDFNDQVIYSVDNAQDKALKAISDKYRIAAEQEAGSAVRFEKADPAVEQDVSGTYYRFKAVDAQNRLVHSYKYYQKSGQMVVE</sequence>
<keyword evidence="5" id="KW-1185">Reference proteome</keyword>
<dbReference type="Proteomes" id="UP000294843">
    <property type="component" value="Unassembled WGS sequence"/>
</dbReference>
<accession>A0A4R6BZQ7</accession>
<evidence type="ECO:0000259" key="3">
    <source>
        <dbReference type="Pfam" id="PF22819"/>
    </source>
</evidence>
<protein>
    <recommendedName>
        <fullName evidence="3">TcaA protein NTF2-like domain-containing protein</fullName>
    </recommendedName>
</protein>
<evidence type="ECO:0000313" key="5">
    <source>
        <dbReference type="Proteomes" id="UP000294843"/>
    </source>
</evidence>
<evidence type="ECO:0000256" key="1">
    <source>
        <dbReference type="SAM" id="MobiDB-lite"/>
    </source>
</evidence>
<evidence type="ECO:0000256" key="2">
    <source>
        <dbReference type="SAM" id="SignalP"/>
    </source>
</evidence>
<feature type="signal peptide" evidence="2">
    <location>
        <begin position="1"/>
        <end position="20"/>
    </location>
</feature>
<feature type="compositionally biased region" description="Basic and acidic residues" evidence="1">
    <location>
        <begin position="21"/>
        <end position="46"/>
    </location>
</feature>
<dbReference type="InterPro" id="IPR054528">
    <property type="entry name" value="TcaA_5th"/>
</dbReference>
<dbReference type="Pfam" id="PF22819">
    <property type="entry name" value="TcaA_5th"/>
    <property type="match status" value="1"/>
</dbReference>